<evidence type="ECO:0000256" key="1">
    <source>
        <dbReference type="SAM" id="MobiDB-lite"/>
    </source>
</evidence>
<dbReference type="Gene3D" id="3.10.20.90">
    <property type="entry name" value="Phosphatidylinositol 3-kinase Catalytic Subunit, Chain A, domain 1"/>
    <property type="match status" value="1"/>
</dbReference>
<accession>A0A7S4LFD8</accession>
<dbReference type="AlphaFoldDB" id="A0A7S4LFD8"/>
<dbReference type="InterPro" id="IPR009060">
    <property type="entry name" value="UBA-like_sf"/>
</dbReference>
<dbReference type="EMBL" id="HBJA01106786">
    <property type="protein sequence ID" value="CAE0825626.1"/>
    <property type="molecule type" value="Transcribed_RNA"/>
</dbReference>
<proteinExistence type="predicted"/>
<reference evidence="3" key="1">
    <citation type="submission" date="2021-01" db="EMBL/GenBank/DDBJ databases">
        <authorList>
            <person name="Corre E."/>
            <person name="Pelletier E."/>
            <person name="Niang G."/>
            <person name="Scheremetjew M."/>
            <person name="Finn R."/>
            <person name="Kale V."/>
            <person name="Holt S."/>
            <person name="Cochrane G."/>
            <person name="Meng A."/>
            <person name="Brown T."/>
            <person name="Cohen L."/>
        </authorList>
    </citation>
    <scope>NUCLEOTIDE SEQUENCE</scope>
    <source>
        <strain evidence="3">CCMP1594</strain>
    </source>
</reference>
<sequence length="398" mass="44019">MSEDEEVHAKLYFLDYKGKVKEIRRMALHSKANWRQWPAVNALVNDMFSVNDSTVTYEDPDQDKVCLESQLEWDECLSLGPYGLHRPLKIHIKKKCHRGKTRADLVLEPTRFYESSGAPVSVDPEQQQMFKAQVPSIVKRYLRAGTSQSLPEWLLPAVKWLRTDDDINLDVNIPLLATCMTMQALTLMDDSKREYPAALMLLLEAQMLSPSAGKLYNIACCQALMGSPEGALESLNSAVALGYNNFSHMLQDDDLASLRSHAGFACLVAGARTDAQSSADMANSADDRKTPSSVAASVEVVPEPAVPVSPVQVPEPQHDAEQEGEQQPPTMQAPQDIERVVSAAENVAKGISPESLSAEECEGLERLRMMGFLDEEKNLQCLRQSDWSLTAAVDKLVS</sequence>
<dbReference type="PROSITE" id="PS50030">
    <property type="entry name" value="UBA"/>
    <property type="match status" value="1"/>
</dbReference>
<protein>
    <recommendedName>
        <fullName evidence="2">UBA domain-containing protein</fullName>
    </recommendedName>
</protein>
<dbReference type="InterPro" id="IPR015940">
    <property type="entry name" value="UBA"/>
</dbReference>
<dbReference type="SUPFAM" id="SSF54277">
    <property type="entry name" value="CAD &amp; PB1 domains"/>
    <property type="match status" value="1"/>
</dbReference>
<feature type="compositionally biased region" description="Low complexity" evidence="1">
    <location>
        <begin position="304"/>
        <end position="315"/>
    </location>
</feature>
<gene>
    <name evidence="3" type="ORF">EGYM00163_LOCUS36878</name>
</gene>
<feature type="region of interest" description="Disordered" evidence="1">
    <location>
        <begin position="304"/>
        <end position="331"/>
    </location>
</feature>
<dbReference type="SUPFAM" id="SSF46934">
    <property type="entry name" value="UBA-like"/>
    <property type="match status" value="1"/>
</dbReference>
<name>A0A7S4LFD8_9EUGL</name>
<feature type="region of interest" description="Disordered" evidence="1">
    <location>
        <begin position="278"/>
        <end position="297"/>
    </location>
</feature>
<dbReference type="Gene3D" id="1.10.8.10">
    <property type="entry name" value="DNA helicase RuvA subunit, C-terminal domain"/>
    <property type="match status" value="1"/>
</dbReference>
<feature type="domain" description="UBA" evidence="2">
    <location>
        <begin position="357"/>
        <end position="398"/>
    </location>
</feature>
<evidence type="ECO:0000259" key="2">
    <source>
        <dbReference type="PROSITE" id="PS50030"/>
    </source>
</evidence>
<dbReference type="NCBIfam" id="NF047558">
    <property type="entry name" value="TPR_END_plus"/>
    <property type="match status" value="1"/>
</dbReference>
<evidence type="ECO:0000313" key="3">
    <source>
        <dbReference type="EMBL" id="CAE0825626.1"/>
    </source>
</evidence>
<organism evidence="3">
    <name type="scientific">Eutreptiella gymnastica</name>
    <dbReference type="NCBI Taxonomy" id="73025"/>
    <lineage>
        <taxon>Eukaryota</taxon>
        <taxon>Discoba</taxon>
        <taxon>Euglenozoa</taxon>
        <taxon>Euglenida</taxon>
        <taxon>Spirocuta</taxon>
        <taxon>Euglenophyceae</taxon>
        <taxon>Eutreptiales</taxon>
        <taxon>Eutreptiaceae</taxon>
        <taxon>Eutreptiella</taxon>
    </lineage>
</organism>